<dbReference type="InterPro" id="IPR044722">
    <property type="entry name" value="SecA_SF2_C"/>
</dbReference>
<evidence type="ECO:0000256" key="12">
    <source>
        <dbReference type="SAM" id="Coils"/>
    </source>
</evidence>
<accession>A0A820RWZ2</accession>
<dbReference type="InterPro" id="IPR014001">
    <property type="entry name" value="Helicase_ATP-bd"/>
</dbReference>
<evidence type="ECO:0000256" key="7">
    <source>
        <dbReference type="ARBA" id="ARBA00022840"/>
    </source>
</evidence>
<evidence type="ECO:0000256" key="6">
    <source>
        <dbReference type="ARBA" id="ARBA00022801"/>
    </source>
</evidence>
<dbReference type="InterPro" id="IPR000185">
    <property type="entry name" value="SecA"/>
</dbReference>
<evidence type="ECO:0000313" key="17">
    <source>
        <dbReference type="EMBL" id="CAF3257855.1"/>
    </source>
</evidence>
<evidence type="ECO:0000256" key="9">
    <source>
        <dbReference type="ARBA" id="ARBA00022967"/>
    </source>
</evidence>
<dbReference type="Gene3D" id="1.25.40.10">
    <property type="entry name" value="Tetratricopeptide repeat domain"/>
    <property type="match status" value="1"/>
</dbReference>
<dbReference type="SUPFAM" id="SSF81767">
    <property type="entry name" value="Pre-protein crosslinking domain of SecA"/>
    <property type="match status" value="1"/>
</dbReference>
<dbReference type="Pfam" id="PF01043">
    <property type="entry name" value="SecA_PP_bind"/>
    <property type="match status" value="1"/>
</dbReference>
<dbReference type="InterPro" id="IPR011130">
    <property type="entry name" value="SecA_preprotein_X-link_dom"/>
</dbReference>
<gene>
    <name evidence="18" type="ORF">HFQ381_LOCUS23340</name>
    <name evidence="17" type="ORF">LUA448_LOCUS5215</name>
</gene>
<evidence type="ECO:0000259" key="13">
    <source>
        <dbReference type="PROSITE" id="PS50600"/>
    </source>
</evidence>
<dbReference type="GO" id="GO:0006508">
    <property type="term" value="P:proteolysis"/>
    <property type="evidence" value="ECO:0007669"/>
    <property type="project" value="UniProtKB-KW"/>
</dbReference>
<dbReference type="EMBL" id="CAJOBO010002308">
    <property type="protein sequence ID" value="CAF4443793.1"/>
    <property type="molecule type" value="Genomic_DNA"/>
</dbReference>
<evidence type="ECO:0000256" key="3">
    <source>
        <dbReference type="ARBA" id="ARBA00022490"/>
    </source>
</evidence>
<dbReference type="GO" id="GO:0008234">
    <property type="term" value="F:cysteine-type peptidase activity"/>
    <property type="evidence" value="ECO:0007669"/>
    <property type="project" value="InterPro"/>
</dbReference>
<dbReference type="SUPFAM" id="SSF52540">
    <property type="entry name" value="P-loop containing nucleoside triphosphate hydrolases"/>
    <property type="match status" value="2"/>
</dbReference>
<comment type="similarity">
    <text evidence="1">Belongs to the peptidase C48 family.</text>
</comment>
<keyword evidence="10" id="KW-0811">Translocation</keyword>
<dbReference type="Gene3D" id="3.40.395.10">
    <property type="entry name" value="Adenoviral Proteinase, Chain A"/>
    <property type="match status" value="1"/>
</dbReference>
<keyword evidence="3" id="KW-0963">Cytoplasm</keyword>
<keyword evidence="6" id="KW-0378">Hydrolase</keyword>
<proteinExistence type="inferred from homology"/>
<dbReference type="GO" id="GO:0006605">
    <property type="term" value="P:protein targeting"/>
    <property type="evidence" value="ECO:0007669"/>
    <property type="project" value="InterPro"/>
</dbReference>
<keyword evidence="7" id="KW-0067">ATP-binding</keyword>
<dbReference type="GO" id="GO:0016020">
    <property type="term" value="C:membrane"/>
    <property type="evidence" value="ECO:0007669"/>
    <property type="project" value="InterPro"/>
</dbReference>
<dbReference type="GO" id="GO:0006886">
    <property type="term" value="P:intracellular protein transport"/>
    <property type="evidence" value="ECO:0007669"/>
    <property type="project" value="InterPro"/>
</dbReference>
<evidence type="ECO:0000256" key="1">
    <source>
        <dbReference type="ARBA" id="ARBA00005234"/>
    </source>
</evidence>
<evidence type="ECO:0000256" key="8">
    <source>
        <dbReference type="ARBA" id="ARBA00022927"/>
    </source>
</evidence>
<dbReference type="Gene3D" id="3.90.1440.10">
    <property type="entry name" value="SecA, preprotein cross-linking domain"/>
    <property type="match status" value="1"/>
</dbReference>
<feature type="domain" description="SecA family profile" evidence="16">
    <location>
        <begin position="797"/>
        <end position="1447"/>
    </location>
</feature>
<dbReference type="SUPFAM" id="SSF54001">
    <property type="entry name" value="Cysteine proteinases"/>
    <property type="match status" value="1"/>
</dbReference>
<dbReference type="SUPFAM" id="SSF48452">
    <property type="entry name" value="TPR-like"/>
    <property type="match status" value="1"/>
</dbReference>
<keyword evidence="9" id="KW-1278">Translocase</keyword>
<dbReference type="Pfam" id="PF21090">
    <property type="entry name" value="P-loop_SecA"/>
    <property type="match status" value="1"/>
</dbReference>
<dbReference type="GO" id="GO:0017038">
    <property type="term" value="P:protein import"/>
    <property type="evidence" value="ECO:0007669"/>
    <property type="project" value="InterPro"/>
</dbReference>
<dbReference type="Gene3D" id="3.40.50.300">
    <property type="entry name" value="P-loop containing nucleotide triphosphate hydrolases"/>
    <property type="match status" value="2"/>
</dbReference>
<evidence type="ECO:0000256" key="5">
    <source>
        <dbReference type="ARBA" id="ARBA00022741"/>
    </source>
</evidence>
<dbReference type="SMART" id="SM00958">
    <property type="entry name" value="SecA_PP_bind"/>
    <property type="match status" value="1"/>
</dbReference>
<feature type="domain" description="Helicase ATP-binding" evidence="14">
    <location>
        <begin position="915"/>
        <end position="1070"/>
    </location>
</feature>
<dbReference type="InterPro" id="IPR011115">
    <property type="entry name" value="SecA_DEAD"/>
</dbReference>
<dbReference type="EMBL" id="CAJNYD010000424">
    <property type="protein sequence ID" value="CAF3257855.1"/>
    <property type="molecule type" value="Genomic_DNA"/>
</dbReference>
<evidence type="ECO:0000256" key="4">
    <source>
        <dbReference type="ARBA" id="ARBA00022670"/>
    </source>
</evidence>
<dbReference type="Proteomes" id="UP000663851">
    <property type="component" value="Unassembled WGS sequence"/>
</dbReference>
<dbReference type="InterPro" id="IPR014018">
    <property type="entry name" value="SecA_motor_DEAD"/>
</dbReference>
<dbReference type="PROSITE" id="PS51194">
    <property type="entry name" value="HELICASE_CTER"/>
    <property type="match status" value="1"/>
</dbReference>
<keyword evidence="11" id="KW-0472">Membrane</keyword>
<evidence type="ECO:0000256" key="2">
    <source>
        <dbReference type="ARBA" id="ARBA00022448"/>
    </source>
</evidence>
<reference evidence="18" key="1">
    <citation type="submission" date="2021-02" db="EMBL/GenBank/DDBJ databases">
        <authorList>
            <person name="Nowell W R."/>
        </authorList>
    </citation>
    <scope>NUCLEOTIDE SEQUENCE</scope>
</reference>
<keyword evidence="4" id="KW-0645">Protease</keyword>
<dbReference type="PROSITE" id="PS50600">
    <property type="entry name" value="ULP_PROTEASE"/>
    <property type="match status" value="1"/>
</dbReference>
<evidence type="ECO:0000259" key="16">
    <source>
        <dbReference type="PROSITE" id="PS51196"/>
    </source>
</evidence>
<sequence>MDSLKEFVLKSRENSNDDLLNKLYFEVLEKSIEENQDDHQFLQQYYNQFKTRLINMDHLQDVDKGKFLKELKPLDEFISKNNLNDKNCSNLKKFQLLCSLNNALINYKIIDTNIFKEFSSNEWDKEILCTELLFGTFQLIIPDDGINEFELENFRNYIHFINDYLSTLKDNIYSIENLLKILIDKQYIYQIGLKIINDILLMLSESNSIESLNLVENDQDYQISFIQLRQLWLKERLKYFKIKFTNEDIKELNEYLSYRPEIINSVLTQMNEDTNIKEMISFFKQLSNCGLTEKSCEYFLSNEVNESISMKDLKYKLHDQLVCILLTNKYSDYAQYVHDTKNYTLASKTSSFKENAYNQANTTYWYQAEDIAQISSEYMKEYSEKNARITQALGQQNDRQLSLILIDILKEYQQDHKLTIIPLNIAGNHWVSLALVYREIDQQHIVLYKDSLGEHNLIDQRKIVRHIFLNELKNVQFKYHRSCEQIDSYNCGVFTLANMKILAENLSSKTYQSFIENFEKTKFITQEQVNHLRQEQFPKMYAFSLLQPIKRQKIVSHHSNELKLLQNLLQNEYPLITTVETSRLENGLRLSICLPKEENLLKKSDYEYLYVVEASSTLSNKLESDIKKLLKINEFYSIENNVIKILDKKLLIEKQKKIDPNKLIKELSDNDIEMILNQLSVERNQLNKETLCRNLGLTFNQLYQTDQIFHINDYELVKKLHKKLTKVLHSDWSLNSIEQIINRINTKQDLENLFNALDPIYEYNLKEFHKNIEGKCLIDILTTISFSSKYLTRDIHDIALYQTFQGTYDKNAQQLKDDILNLNRNQNISILQNNKLIEEYEKIQTAYENKSKLCPEFCVIQKWSESNIKEWSKKVKTSSMDTVNLYEKIAVVKKAVELTSKFPPREIQLLSILILMNPEENKGRLAQINTGEGKTTIVAMLATLKALEGHCVDVITSSPELAKPQSIHQENFYNLFNLTVSHNGTDTIDIKERYNANIVYGAASDFQGDILRDEYSKLGTRNGRKCDIAIVDEVDSMLIDGKNHIVMLSSPMPAMDHLEPLLAAIWIQIQQVAKCIQEIDGQDYYIEHSDIFNDDGTVKSDIIEAAFPLETSKEEFIKKATENHIRKLIRDVKHLPDTDKEIPEEYPEIKIPKHLRQLIVESQLIKWIDSAIYARYQCQNNQHYVLRNGKIAPVDASNTGIVQENMHWNDGLHQFLQIKHGAKITAESLTTNFLSNVTYFQKYGSNIYGLTGTLGSEKAQELLSKIYHVDHVIIPPFRKKQYQELTPIILKNENDWHENIIESSMNKLNNGRGVLIITKYIKEVDEIKSRLNKIGYDSSKIKTYRTEDESNSIEEDMKPGEIIIATNIAGRGTDIRANKIEQNGGLHVLITFLPPNERVEQQNIGRTARTGNKGTGQFILLEKDKDNYEQLKAVRNKREEDSIRTAETEIEKVTIKDAIFKEFCNLLTSIAGNHMTTDITTKIKARAVEDRFSIWLKLNEQTITTNTKEEMLKKFNLFQQKILNDKERDTLIENAYFYILIGNEYLNEKDNVKNQDAIDQYTKAIELDEPFQANAYYNRGYARIDLYGKKCKKYIEEIDKAIDDFKQAKRIIEDNFEPMLHIIQQASNSEAISEQIIHKMALFNVQKNTIELAIGTENSTDIEIEELEKQKNLRSEDRTQIQEQINNLKDNKQLRENGIIGQARANKQNIEIEHLEIEKALPEDQDIKLYNTEINEYENNGFRGCFKIKKIKPIDWWSVISVAALGIAQLVSGAALAVFSLGAGASIGMGLMFEGVSDLITAVKDGIINRDFSWATYGIQKAISLTVSLVCAGFGAIKNAAKTVVVGVKSFGQGLTTTTVKTGWKIVAKSIGISLAKGVGEELAKELIGYGVNKTLIPLITEEIMKRVEEPIQNALLTNNCVKTMLELDAKNRNSKYESLIKIKAMELLNSREHQSALKAITTGIIKGIAKRKVSSFSALLTTYEMAATLHELERFVPNFISKLNEQIEKIYKEEKIEEIISQHEYKSQQKQQQYEVNKQSTIDNNNKIKTNIKEENHQNDMSTFTMDRSDNDIGSKNVQEEEQIKLNRENTSPDGLCRILATNVSAHMCNIIQHKLIAPITHVGIHFGMTKITAELDRNLQEQIGHYQSEKRIEVSQDIDQHYRLSRSYKRGSENPEALAKAGKMVEDIKNDGEAGLPHLGSLSDAVGRPIKVYNKKGELMRIIGKKKGGVPVEIQYHKPNKDNPSGHWTLPGGKEPVVNNSGKNNCLFNVIAEQTKIDSNQLRADTAIRMENSKAILANQAFDIMRLEQYKQSALTMGGVKLQGQTIYFDDEEIDQLIKLAESGFNKREEAPRDLDIIRAQDDKGKQVVISKHHVIPECQVREDFKDLVKQYRNDRNGLKRELIKYINHENNAIAKERFINVFKLKDSSKVTNRPELVVAEIQNSVSWHANNFRIGPEGALRNDDPTKRETPFGIDFPVADKDTKVCLNQYIKRKTDGQVDILCTLNKLPNNVNNFAWKLGRHGKYEVDPTNKIGKTSHFYKSKRPEDSTFNPFRSK</sequence>
<protein>
    <recommendedName>
        <fullName evidence="20">Protein translocase subunit SecA</fullName>
    </recommendedName>
</protein>
<keyword evidence="8" id="KW-0653">Protein transport</keyword>
<dbReference type="PROSITE" id="PS51192">
    <property type="entry name" value="HELICASE_ATP_BIND_1"/>
    <property type="match status" value="1"/>
</dbReference>
<organism evidence="18 19">
    <name type="scientific">Rotaria socialis</name>
    <dbReference type="NCBI Taxonomy" id="392032"/>
    <lineage>
        <taxon>Eukaryota</taxon>
        <taxon>Metazoa</taxon>
        <taxon>Spiralia</taxon>
        <taxon>Gnathifera</taxon>
        <taxon>Rotifera</taxon>
        <taxon>Eurotatoria</taxon>
        <taxon>Bdelloidea</taxon>
        <taxon>Philodinida</taxon>
        <taxon>Philodinidae</taxon>
        <taxon>Rotaria</taxon>
    </lineage>
</organism>
<evidence type="ECO:0000313" key="18">
    <source>
        <dbReference type="EMBL" id="CAF4443793.1"/>
    </source>
</evidence>
<feature type="domain" description="Ubiquitin-like protease family profile" evidence="13">
    <location>
        <begin position="242"/>
        <end position="502"/>
    </location>
</feature>
<dbReference type="InterPro" id="IPR038765">
    <property type="entry name" value="Papain-like_cys_pep_sf"/>
</dbReference>
<comment type="caution">
    <text evidence="18">The sequence shown here is derived from an EMBL/GenBank/DDBJ whole genome shotgun (WGS) entry which is preliminary data.</text>
</comment>
<keyword evidence="5" id="KW-0547">Nucleotide-binding</keyword>
<dbReference type="InterPro" id="IPR036670">
    <property type="entry name" value="SecA_X-link_sf"/>
</dbReference>
<evidence type="ECO:0000259" key="14">
    <source>
        <dbReference type="PROSITE" id="PS51192"/>
    </source>
</evidence>
<dbReference type="PANTHER" id="PTHR30612:SF0">
    <property type="entry name" value="CHLOROPLAST PROTEIN-TRANSPORTING ATPASE"/>
    <property type="match status" value="1"/>
</dbReference>
<evidence type="ECO:0000256" key="11">
    <source>
        <dbReference type="ARBA" id="ARBA00023136"/>
    </source>
</evidence>
<dbReference type="InterPro" id="IPR027417">
    <property type="entry name" value="P-loop_NTPase"/>
</dbReference>
<evidence type="ECO:0000313" key="19">
    <source>
        <dbReference type="Proteomes" id="UP000663851"/>
    </source>
</evidence>
<evidence type="ECO:0000256" key="10">
    <source>
        <dbReference type="ARBA" id="ARBA00023010"/>
    </source>
</evidence>
<evidence type="ECO:0008006" key="20">
    <source>
        <dbReference type="Google" id="ProtNLM"/>
    </source>
</evidence>
<dbReference type="SMART" id="SM00957">
    <property type="entry name" value="SecA_DEAD"/>
    <property type="match status" value="1"/>
</dbReference>
<dbReference type="PANTHER" id="PTHR30612">
    <property type="entry name" value="SECA INNER MEMBRANE COMPONENT OF SEC PROTEIN SECRETION SYSTEM"/>
    <property type="match status" value="1"/>
</dbReference>
<dbReference type="Pfam" id="PF07517">
    <property type="entry name" value="SecA_DEAD"/>
    <property type="match status" value="1"/>
</dbReference>
<dbReference type="InterPro" id="IPR001650">
    <property type="entry name" value="Helicase_C-like"/>
</dbReference>
<keyword evidence="2" id="KW-0813">Transport</keyword>
<feature type="coiled-coil region" evidence="12">
    <location>
        <begin position="1421"/>
        <end position="1456"/>
    </location>
</feature>
<dbReference type="InterPro" id="IPR011990">
    <property type="entry name" value="TPR-like_helical_dom_sf"/>
</dbReference>
<dbReference type="GO" id="GO:0005524">
    <property type="term" value="F:ATP binding"/>
    <property type="evidence" value="ECO:0007669"/>
    <property type="project" value="UniProtKB-KW"/>
</dbReference>
<dbReference type="PROSITE" id="PS51196">
    <property type="entry name" value="SECA_MOTOR_DEAD"/>
    <property type="match status" value="1"/>
</dbReference>
<dbReference type="Proteomes" id="UP000663833">
    <property type="component" value="Unassembled WGS sequence"/>
</dbReference>
<dbReference type="SMART" id="SM00490">
    <property type="entry name" value="HELICc"/>
    <property type="match status" value="1"/>
</dbReference>
<feature type="domain" description="Helicase C-terminal" evidence="15">
    <location>
        <begin position="1300"/>
        <end position="1454"/>
    </location>
</feature>
<keyword evidence="12" id="KW-0175">Coiled coil</keyword>
<evidence type="ECO:0000259" key="15">
    <source>
        <dbReference type="PROSITE" id="PS51194"/>
    </source>
</evidence>
<name>A0A820RWZ2_9BILA</name>
<dbReference type="PRINTS" id="PR00906">
    <property type="entry name" value="SECA"/>
</dbReference>
<dbReference type="InterPro" id="IPR003653">
    <property type="entry name" value="Peptidase_C48_C"/>
</dbReference>